<name>A0A266Q485_9GAMM</name>
<keyword evidence="2" id="KW-0808">Transferase</keyword>
<accession>A0A266Q485</accession>
<reference evidence="3" key="1">
    <citation type="submission" date="2017-05" db="EMBL/GenBank/DDBJ databases">
        <authorList>
            <person name="Barney B.M."/>
        </authorList>
    </citation>
    <scope>NUCLEOTIDE SEQUENCE [LARGE SCALE GENOMIC DNA]</scope>
    <source>
        <strain evidence="3">PSBB022</strain>
    </source>
</reference>
<dbReference type="InterPro" id="IPR016181">
    <property type="entry name" value="Acyl_CoA_acyltransferase"/>
</dbReference>
<dbReference type="GO" id="GO:0004343">
    <property type="term" value="F:glucosamine 6-phosphate N-acetyltransferase activity"/>
    <property type="evidence" value="ECO:0007669"/>
    <property type="project" value="TreeGrafter"/>
</dbReference>
<dbReference type="PANTHER" id="PTHR13355">
    <property type="entry name" value="GLUCOSAMINE 6-PHOSPHATE N-ACETYLTRANSFERASE"/>
    <property type="match status" value="1"/>
</dbReference>
<dbReference type="Gene3D" id="3.40.630.30">
    <property type="match status" value="1"/>
</dbReference>
<dbReference type="EMBL" id="NHNI01000002">
    <property type="protein sequence ID" value="OZY84660.1"/>
    <property type="molecule type" value="Genomic_DNA"/>
</dbReference>
<dbReference type="CDD" id="cd04301">
    <property type="entry name" value="NAT_SF"/>
    <property type="match status" value="1"/>
</dbReference>
<proteinExistence type="predicted"/>
<keyword evidence="3" id="KW-1185">Reference proteome</keyword>
<dbReference type="SUPFAM" id="SSF55729">
    <property type="entry name" value="Acyl-CoA N-acyltransferases (Nat)"/>
    <property type="match status" value="1"/>
</dbReference>
<organism evidence="2 3">
    <name type="scientific">Cellvibrio mixtus</name>
    <dbReference type="NCBI Taxonomy" id="39650"/>
    <lineage>
        <taxon>Bacteria</taxon>
        <taxon>Pseudomonadati</taxon>
        <taxon>Pseudomonadota</taxon>
        <taxon>Gammaproteobacteria</taxon>
        <taxon>Cellvibrionales</taxon>
        <taxon>Cellvibrionaceae</taxon>
        <taxon>Cellvibrio</taxon>
    </lineage>
</organism>
<gene>
    <name evidence="2" type="ORF">CBP51_15925</name>
</gene>
<feature type="domain" description="N-acetyltransferase" evidence="1">
    <location>
        <begin position="4"/>
        <end position="150"/>
    </location>
</feature>
<evidence type="ECO:0000313" key="2">
    <source>
        <dbReference type="EMBL" id="OZY84660.1"/>
    </source>
</evidence>
<dbReference type="Pfam" id="PF13673">
    <property type="entry name" value="Acetyltransf_10"/>
    <property type="match status" value="1"/>
</dbReference>
<dbReference type="PANTHER" id="PTHR13355:SF11">
    <property type="entry name" value="GLUCOSAMINE 6-PHOSPHATE N-ACETYLTRANSFERASE"/>
    <property type="match status" value="1"/>
</dbReference>
<dbReference type="AlphaFoldDB" id="A0A266Q485"/>
<dbReference type="PROSITE" id="PS51186">
    <property type="entry name" value="GNAT"/>
    <property type="match status" value="1"/>
</dbReference>
<dbReference type="InterPro" id="IPR000182">
    <property type="entry name" value="GNAT_dom"/>
</dbReference>
<comment type="caution">
    <text evidence="2">The sequence shown here is derived from an EMBL/GenBank/DDBJ whole genome shotgun (WGS) entry which is preliminary data.</text>
</comment>
<protein>
    <submittedName>
        <fullName evidence="2">GNAT family N-acetyltransferase</fullName>
    </submittedName>
</protein>
<dbReference type="InterPro" id="IPR039143">
    <property type="entry name" value="GNPNAT1-like"/>
</dbReference>
<evidence type="ECO:0000259" key="1">
    <source>
        <dbReference type="PROSITE" id="PS51186"/>
    </source>
</evidence>
<dbReference type="Proteomes" id="UP000216101">
    <property type="component" value="Unassembled WGS sequence"/>
</dbReference>
<sequence length="156" mass="17768">MHHSITRTSWQVHRADLTNIRTAVFMQEQQVSAADEWDGLDEQAIHFIVHSAQGEAIGCARLLSETSTHEEACYHIGRVAVLAAFRGQGIGHHLMQHIISYCISSSPHCSIYLHAQCERRRFYERLGFCARGTEFMDAGILHISMWFDQAREPHHG</sequence>
<evidence type="ECO:0000313" key="3">
    <source>
        <dbReference type="Proteomes" id="UP000216101"/>
    </source>
</evidence>
<dbReference type="RefSeq" id="WP_094985695.1">
    <property type="nucleotide sequence ID" value="NZ_NHNI01000002.1"/>
</dbReference>